<dbReference type="InterPro" id="IPR006186">
    <property type="entry name" value="Ser/Thr-sp_prot-phosphatase"/>
</dbReference>
<feature type="domain" description="Serine/threonine specific protein phosphatases" evidence="1">
    <location>
        <begin position="70"/>
        <end position="75"/>
    </location>
</feature>
<dbReference type="PANTHER" id="PTHR42850">
    <property type="entry name" value="METALLOPHOSPHOESTERASE"/>
    <property type="match status" value="1"/>
</dbReference>
<proteinExistence type="predicted"/>
<dbReference type="GO" id="GO:0004722">
    <property type="term" value="F:protein serine/threonine phosphatase activity"/>
    <property type="evidence" value="ECO:0007669"/>
    <property type="project" value="UniProtKB-EC"/>
</dbReference>
<protein>
    <submittedName>
        <fullName evidence="2">Serine/threonine-protein phosphatase 1</fullName>
        <ecNumber evidence="2">3.1.3.16</ecNumber>
    </submittedName>
</protein>
<dbReference type="PANTHER" id="PTHR42850:SF10">
    <property type="entry name" value="SERINE_THREONINE-PROTEIN PHOSPHATASE 1"/>
    <property type="match status" value="1"/>
</dbReference>
<dbReference type="InterPro" id="IPR029052">
    <property type="entry name" value="Metallo-depent_PP-like"/>
</dbReference>
<dbReference type="RefSeq" id="WP_156567324.1">
    <property type="nucleotide sequence ID" value="NZ_CACRTZ010000037.1"/>
</dbReference>
<dbReference type="EC" id="3.1.3.16" evidence="2"/>
<dbReference type="Gene3D" id="3.60.21.10">
    <property type="match status" value="1"/>
</dbReference>
<dbReference type="PROSITE" id="PS00125">
    <property type="entry name" value="SER_THR_PHOSPHATASE"/>
    <property type="match status" value="1"/>
</dbReference>
<name>A0A6N3HL24_9ENTR</name>
<dbReference type="GO" id="GO:0110154">
    <property type="term" value="P:RNA decapping"/>
    <property type="evidence" value="ECO:0007669"/>
    <property type="project" value="TreeGrafter"/>
</dbReference>
<accession>A0A6N3HL24</accession>
<dbReference type="InterPro" id="IPR004843">
    <property type="entry name" value="Calcineurin-like_PHP"/>
</dbReference>
<dbReference type="NCBIfam" id="NF008516">
    <property type="entry name" value="PRK11439.1"/>
    <property type="match status" value="1"/>
</dbReference>
<evidence type="ECO:0000259" key="1">
    <source>
        <dbReference type="PROSITE" id="PS00125"/>
    </source>
</evidence>
<organism evidence="2">
    <name type="scientific">Phytobacter massiliensis</name>
    <dbReference type="NCBI Taxonomy" id="1485952"/>
    <lineage>
        <taxon>Bacteria</taxon>
        <taxon>Pseudomonadati</taxon>
        <taxon>Pseudomonadota</taxon>
        <taxon>Gammaproteobacteria</taxon>
        <taxon>Enterobacterales</taxon>
        <taxon>Enterobacteriaceae</taxon>
        <taxon>Phytobacter</taxon>
    </lineage>
</organism>
<reference evidence="2" key="1">
    <citation type="submission" date="2019-11" db="EMBL/GenBank/DDBJ databases">
        <authorList>
            <person name="Feng L."/>
        </authorList>
    </citation>
    <scope>NUCLEOTIDE SEQUENCE</scope>
    <source>
        <strain evidence="2">EMassiliensisLFYP7</strain>
    </source>
</reference>
<dbReference type="GO" id="GO:0005737">
    <property type="term" value="C:cytoplasm"/>
    <property type="evidence" value="ECO:0007669"/>
    <property type="project" value="TreeGrafter"/>
</dbReference>
<dbReference type="GO" id="GO:0008803">
    <property type="term" value="F:bis(5'-nucleosyl)-tetraphosphatase (symmetrical) activity"/>
    <property type="evidence" value="ECO:0007669"/>
    <property type="project" value="TreeGrafter"/>
</dbReference>
<dbReference type="Pfam" id="PF00149">
    <property type="entry name" value="Metallophos"/>
    <property type="match status" value="1"/>
</dbReference>
<dbReference type="AlphaFoldDB" id="A0A6N3HL24"/>
<sequence length="214" mass="24723">MYQRIDGNNWRHIWIMGDLHGCHQRLMRALRDCRFNPYQDLLISVGDIIDRGPESLPCLRLLNRRWFKAVRGNHEQMAIDSLEAGDMSLWTLNGGVWFTQLPADAQQEARALLRACDALPWIIELHCESGKHVIAHADYPAREYKWQKAVEREAVLWRRERLNALLSGKGEAITGADHFWFGHTPLEQRIDTENLHYIDTGAVFSGNLTLARVQ</sequence>
<dbReference type="InterPro" id="IPR050126">
    <property type="entry name" value="Ap4A_hydrolase"/>
</dbReference>
<dbReference type="EMBL" id="CACRTZ010000037">
    <property type="protein sequence ID" value="VYU77161.1"/>
    <property type="molecule type" value="Genomic_DNA"/>
</dbReference>
<dbReference type="SUPFAM" id="SSF56300">
    <property type="entry name" value="Metallo-dependent phosphatases"/>
    <property type="match status" value="1"/>
</dbReference>
<evidence type="ECO:0000313" key="2">
    <source>
        <dbReference type="EMBL" id="VYU77161.1"/>
    </source>
</evidence>
<gene>
    <name evidence="2" type="primary">pphA</name>
    <name evidence="2" type="ORF">EMLFYP7_04082</name>
</gene>
<keyword evidence="2" id="KW-0378">Hydrolase</keyword>